<comment type="caution">
    <text evidence="3">The sequence shown here is derived from an EMBL/GenBank/DDBJ whole genome shotgun (WGS) entry which is preliminary data.</text>
</comment>
<dbReference type="OrthoDB" id="5239998at2759"/>
<reference evidence="4" key="1">
    <citation type="journal article" date="2012" name="Science">
        <title>The Paleozoic origin of enzymatic lignin decomposition reconstructed from 31 fungal genomes.</title>
        <authorList>
            <person name="Floudas D."/>
            <person name="Binder M."/>
            <person name="Riley R."/>
            <person name="Barry K."/>
            <person name="Blanchette R.A."/>
            <person name="Henrissat B."/>
            <person name="Martinez A.T."/>
            <person name="Otillar R."/>
            <person name="Spatafora J.W."/>
            <person name="Yadav J.S."/>
            <person name="Aerts A."/>
            <person name="Benoit I."/>
            <person name="Boyd A."/>
            <person name="Carlson A."/>
            <person name="Copeland A."/>
            <person name="Coutinho P.M."/>
            <person name="de Vries R.P."/>
            <person name="Ferreira P."/>
            <person name="Findley K."/>
            <person name="Foster B."/>
            <person name="Gaskell J."/>
            <person name="Glotzer D."/>
            <person name="Gorecki P."/>
            <person name="Heitman J."/>
            <person name="Hesse C."/>
            <person name="Hori C."/>
            <person name="Igarashi K."/>
            <person name="Jurgens J.A."/>
            <person name="Kallen N."/>
            <person name="Kersten P."/>
            <person name="Kohler A."/>
            <person name="Kuees U."/>
            <person name="Kumar T.K.A."/>
            <person name="Kuo A."/>
            <person name="LaButti K."/>
            <person name="Larrondo L.F."/>
            <person name="Lindquist E."/>
            <person name="Ling A."/>
            <person name="Lombard V."/>
            <person name="Lucas S."/>
            <person name="Lundell T."/>
            <person name="Martin R."/>
            <person name="McLaughlin D.J."/>
            <person name="Morgenstern I."/>
            <person name="Morin E."/>
            <person name="Murat C."/>
            <person name="Nagy L.G."/>
            <person name="Nolan M."/>
            <person name="Ohm R.A."/>
            <person name="Patyshakuliyeva A."/>
            <person name="Rokas A."/>
            <person name="Ruiz-Duenas F.J."/>
            <person name="Sabat G."/>
            <person name="Salamov A."/>
            <person name="Samejima M."/>
            <person name="Schmutz J."/>
            <person name="Slot J.C."/>
            <person name="St John F."/>
            <person name="Stenlid J."/>
            <person name="Sun H."/>
            <person name="Sun S."/>
            <person name="Syed K."/>
            <person name="Tsang A."/>
            <person name="Wiebenga A."/>
            <person name="Young D."/>
            <person name="Pisabarro A."/>
            <person name="Eastwood D.C."/>
            <person name="Martin F."/>
            <person name="Cullen D."/>
            <person name="Grigoriev I.V."/>
            <person name="Hibbett D.S."/>
        </authorList>
    </citation>
    <scope>NUCLEOTIDE SEQUENCE [LARGE SCALE GENOMIC DNA]</scope>
    <source>
        <strain evidence="4">RWD-64-598 SS2</strain>
    </source>
</reference>
<dbReference type="InterPro" id="IPR036673">
    <property type="entry name" value="Cyanovirin-N_sf"/>
</dbReference>
<keyword evidence="4" id="KW-1185">Reference proteome</keyword>
<protein>
    <submittedName>
        <fullName evidence="3">Cyanovirin-N</fullName>
    </submittedName>
</protein>
<feature type="chain" id="PRO_5024303806" evidence="1">
    <location>
        <begin position="25"/>
        <end position="122"/>
    </location>
</feature>
<evidence type="ECO:0000259" key="2">
    <source>
        <dbReference type="SMART" id="SM01111"/>
    </source>
</evidence>
<dbReference type="SMART" id="SM01111">
    <property type="entry name" value="CVNH"/>
    <property type="match status" value="1"/>
</dbReference>
<evidence type="ECO:0000313" key="4">
    <source>
        <dbReference type="Proteomes" id="UP000053558"/>
    </source>
</evidence>
<organism evidence="3 4">
    <name type="scientific">Coniophora puteana (strain RWD-64-598)</name>
    <name type="common">Brown rot fungus</name>
    <dbReference type="NCBI Taxonomy" id="741705"/>
    <lineage>
        <taxon>Eukaryota</taxon>
        <taxon>Fungi</taxon>
        <taxon>Dikarya</taxon>
        <taxon>Basidiomycota</taxon>
        <taxon>Agaricomycotina</taxon>
        <taxon>Agaricomycetes</taxon>
        <taxon>Agaricomycetidae</taxon>
        <taxon>Boletales</taxon>
        <taxon>Coniophorineae</taxon>
        <taxon>Coniophoraceae</taxon>
        <taxon>Coniophora</taxon>
    </lineage>
</organism>
<feature type="signal peptide" evidence="1">
    <location>
        <begin position="1"/>
        <end position="24"/>
    </location>
</feature>
<dbReference type="Proteomes" id="UP000053558">
    <property type="component" value="Unassembled WGS sequence"/>
</dbReference>
<gene>
    <name evidence="3" type="ORF">CONPUDRAFT_158688</name>
</gene>
<sequence>MRFIVSQLAIYSIAAVMQISSVVADSGFGESCSSIEISYTTLSANCAEVDGSVEAAQIDLSTCIGNSNGQLACGVEYQETCSGCDYSGTVLYCECTNDSDQPVSTSIDLNTCIGDNNGELVC</sequence>
<feature type="domain" description="Cyanovirin-N" evidence="2">
    <location>
        <begin position="27"/>
        <end position="122"/>
    </location>
</feature>
<dbReference type="EMBL" id="JH711587">
    <property type="protein sequence ID" value="EIW75909.1"/>
    <property type="molecule type" value="Genomic_DNA"/>
</dbReference>
<proteinExistence type="predicted"/>
<dbReference type="OMA" id="NNCIANI"/>
<accession>A0A5M3M9Q2</accession>
<dbReference type="AlphaFoldDB" id="A0A5M3M9Q2"/>
<evidence type="ECO:0000313" key="3">
    <source>
        <dbReference type="EMBL" id="EIW75909.1"/>
    </source>
</evidence>
<evidence type="ECO:0000256" key="1">
    <source>
        <dbReference type="SAM" id="SignalP"/>
    </source>
</evidence>
<dbReference type="GeneID" id="19203953"/>
<dbReference type="RefSeq" id="XP_007773906.1">
    <property type="nucleotide sequence ID" value="XM_007775716.1"/>
</dbReference>
<dbReference type="Gene3D" id="2.30.60.10">
    <property type="entry name" value="Cyanovirin-N"/>
    <property type="match status" value="1"/>
</dbReference>
<dbReference type="InterPro" id="IPR011058">
    <property type="entry name" value="Cyanovirin-N"/>
</dbReference>
<dbReference type="Pfam" id="PF08881">
    <property type="entry name" value="CVNH"/>
    <property type="match status" value="1"/>
</dbReference>
<keyword evidence="1" id="KW-0732">Signal</keyword>
<name>A0A5M3M9Q2_CONPW</name>
<dbReference type="SUPFAM" id="SSF51322">
    <property type="entry name" value="Cyanovirin-N"/>
    <property type="match status" value="2"/>
</dbReference>
<dbReference type="KEGG" id="cput:CONPUDRAFT_158688"/>